<feature type="compositionally biased region" description="Low complexity" evidence="1">
    <location>
        <begin position="528"/>
        <end position="551"/>
    </location>
</feature>
<evidence type="ECO:0000256" key="1">
    <source>
        <dbReference type="SAM" id="MobiDB-lite"/>
    </source>
</evidence>
<feature type="domain" description="Retrotransposon gag" evidence="2">
    <location>
        <begin position="328"/>
        <end position="418"/>
    </location>
</feature>
<feature type="region of interest" description="Disordered" evidence="1">
    <location>
        <begin position="521"/>
        <end position="553"/>
    </location>
</feature>
<evidence type="ECO:0000313" key="4">
    <source>
        <dbReference type="Proteomes" id="UP000663864"/>
    </source>
</evidence>
<feature type="region of interest" description="Disordered" evidence="1">
    <location>
        <begin position="94"/>
        <end position="115"/>
    </location>
</feature>
<name>A0A814H0B1_9BILA</name>
<organism evidence="3 4">
    <name type="scientific">Rotaria sordida</name>
    <dbReference type="NCBI Taxonomy" id="392033"/>
    <lineage>
        <taxon>Eukaryota</taxon>
        <taxon>Metazoa</taxon>
        <taxon>Spiralia</taxon>
        <taxon>Gnathifera</taxon>
        <taxon>Rotifera</taxon>
        <taxon>Eurotatoria</taxon>
        <taxon>Bdelloidea</taxon>
        <taxon>Philodinida</taxon>
        <taxon>Philodinidae</taxon>
        <taxon>Rotaria</taxon>
    </lineage>
</organism>
<dbReference type="PANTHER" id="PTHR33194:SF4">
    <property type="entry name" value="CCHC-TYPE DOMAIN-CONTAINING PROTEIN"/>
    <property type="match status" value="1"/>
</dbReference>
<dbReference type="PANTHER" id="PTHR33194">
    <property type="entry name" value="ZINC KNUCKLE DOMAINCONTAINING PROTEIN"/>
    <property type="match status" value="1"/>
</dbReference>
<dbReference type="AlphaFoldDB" id="A0A814H0B1"/>
<feature type="compositionally biased region" description="Low complexity" evidence="1">
    <location>
        <begin position="99"/>
        <end position="111"/>
    </location>
</feature>
<evidence type="ECO:0000259" key="2">
    <source>
        <dbReference type="Pfam" id="PF03732"/>
    </source>
</evidence>
<dbReference type="Pfam" id="PF03732">
    <property type="entry name" value="Retrotrans_gag"/>
    <property type="match status" value="1"/>
</dbReference>
<comment type="caution">
    <text evidence="3">The sequence shown here is derived from an EMBL/GenBank/DDBJ whole genome shotgun (WGS) entry which is preliminary data.</text>
</comment>
<evidence type="ECO:0000313" key="3">
    <source>
        <dbReference type="EMBL" id="CAF1003941.1"/>
    </source>
</evidence>
<dbReference type="Proteomes" id="UP000663864">
    <property type="component" value="Unassembled WGS sequence"/>
</dbReference>
<accession>A0A814H0B1</accession>
<proteinExistence type="predicted"/>
<dbReference type="InterPro" id="IPR005162">
    <property type="entry name" value="Retrotrans_gag_dom"/>
</dbReference>
<dbReference type="EMBL" id="CAJNOT010000504">
    <property type="protein sequence ID" value="CAF1003941.1"/>
    <property type="molecule type" value="Genomic_DNA"/>
</dbReference>
<sequence length="590" mass="68830">MNTRSKISLTNISIKNLQLPHKQRQTTATKSSLLPNISSFLMSSKDNPNRDSSYIQTQITNEQIKNLFADNAILQKQLGSKTLLAVEERIEKDDSLHSNQQQNQQIHKNQQTSEFNEEQLPDLNDNHSNALDEKPPLLDFLRDHILPFSGNENAYQWFIQMDLTFSNLKLSFDDRLKILPYFFDGRSMIWYSLNKHKINCYTDFCQLFTLEYINTKQTPDSHTFSQSSNKYSLVNSQLINGKDSNNKSIDHLTNTTTPFISYHVPSTDLNNSTLSHSLSPTISKALIDKFIKDPIKFYGGKDSVINWLEEIEQQFHIMQLSEFDKFNLIQICLKGDAQQWYRQNKKYFVSWSQFVTEIKKSYHSNLQRDIAFKKLQQYHQTTHQSAFQYYNEMLKLIQQADPDMSESTKVHYLMNGLRSSLSVETRRNYPKTTQEFLTQVKIAEDLTALNTTFINQSMIHDDLPPSISSSYSKPINFTSTNEFNDYPTNSIVNNDYNNYYYYSDNNNQHHYLNRIFKSSSYNSHDRNQSSNSFNPSSNAKPSSNYSSSSLNHKTYRNNNFKQQQPFQRCSNCGSLDHIARHCHRFGKRSQ</sequence>
<protein>
    <recommendedName>
        <fullName evidence="2">Retrotransposon gag domain-containing protein</fullName>
    </recommendedName>
</protein>
<gene>
    <name evidence="3" type="ORF">ZHD862_LOCUS12674</name>
</gene>
<reference evidence="3" key="1">
    <citation type="submission" date="2021-02" db="EMBL/GenBank/DDBJ databases">
        <authorList>
            <person name="Nowell W R."/>
        </authorList>
    </citation>
    <scope>NUCLEOTIDE SEQUENCE</scope>
</reference>